<comment type="similarity">
    <text evidence="1">Belongs to the TolB family.</text>
</comment>
<proteinExistence type="inferred from homology"/>
<evidence type="ECO:0008006" key="4">
    <source>
        <dbReference type="Google" id="ProtNLM"/>
    </source>
</evidence>
<name>A0A9X2I452_9GAMM</name>
<dbReference type="EMBL" id="JAMFTH010000005">
    <property type="protein sequence ID" value="MCP8900428.1"/>
    <property type="molecule type" value="Genomic_DNA"/>
</dbReference>
<organism evidence="2 3">
    <name type="scientific">Gilvimarinus xylanilyticus</name>
    <dbReference type="NCBI Taxonomy" id="2944139"/>
    <lineage>
        <taxon>Bacteria</taxon>
        <taxon>Pseudomonadati</taxon>
        <taxon>Pseudomonadota</taxon>
        <taxon>Gammaproteobacteria</taxon>
        <taxon>Cellvibrionales</taxon>
        <taxon>Cellvibrionaceae</taxon>
        <taxon>Gilvimarinus</taxon>
    </lineage>
</organism>
<dbReference type="SUPFAM" id="SSF82171">
    <property type="entry name" value="DPP6 N-terminal domain-like"/>
    <property type="match status" value="1"/>
</dbReference>
<dbReference type="AlphaFoldDB" id="A0A9X2I452"/>
<dbReference type="InterPro" id="IPR011659">
    <property type="entry name" value="WD40"/>
</dbReference>
<dbReference type="PANTHER" id="PTHR36842:SF1">
    <property type="entry name" value="PROTEIN TOLB"/>
    <property type="match status" value="1"/>
</dbReference>
<dbReference type="PANTHER" id="PTHR36842">
    <property type="entry name" value="PROTEIN TOLB HOMOLOG"/>
    <property type="match status" value="1"/>
</dbReference>
<protein>
    <recommendedName>
        <fullName evidence="4">Biopolymer transporter TolR</fullName>
    </recommendedName>
</protein>
<dbReference type="Proteomes" id="UP001139319">
    <property type="component" value="Unassembled WGS sequence"/>
</dbReference>
<evidence type="ECO:0000313" key="2">
    <source>
        <dbReference type="EMBL" id="MCP8900428.1"/>
    </source>
</evidence>
<comment type="caution">
    <text evidence="2">The sequence shown here is derived from an EMBL/GenBank/DDBJ whole genome shotgun (WGS) entry which is preliminary data.</text>
</comment>
<evidence type="ECO:0000313" key="3">
    <source>
        <dbReference type="Proteomes" id="UP001139319"/>
    </source>
</evidence>
<evidence type="ECO:0000256" key="1">
    <source>
        <dbReference type="ARBA" id="ARBA00009820"/>
    </source>
</evidence>
<keyword evidence="3" id="KW-1185">Reference proteome</keyword>
<dbReference type="Gene3D" id="2.120.10.30">
    <property type="entry name" value="TolB, C-terminal domain"/>
    <property type="match status" value="1"/>
</dbReference>
<accession>A0A9X2I452</accession>
<reference evidence="2" key="2">
    <citation type="submission" date="2023-01" db="EMBL/GenBank/DDBJ databases">
        <title>Gilvimarinus xylanilyticus HB14 isolated from Caulerpa lentillifera aquaculture base in Hainan, China.</title>
        <authorList>
            <person name="Zhang Y.-J."/>
        </authorList>
    </citation>
    <scope>NUCLEOTIDE SEQUENCE</scope>
    <source>
        <strain evidence="2">HB14</strain>
    </source>
</reference>
<dbReference type="RefSeq" id="WP_253968720.1">
    <property type="nucleotide sequence ID" value="NZ_JAMFTH010000005.1"/>
</dbReference>
<dbReference type="InterPro" id="IPR011042">
    <property type="entry name" value="6-blade_b-propeller_TolB-like"/>
</dbReference>
<dbReference type="Pfam" id="PF07676">
    <property type="entry name" value="PD40"/>
    <property type="match status" value="4"/>
</dbReference>
<gene>
    <name evidence="2" type="ORF">M6D89_14070</name>
</gene>
<sequence>MNPPFTLPSIIPRGLWGLIAVMFMATYAKATEALGQFEQLSQLGTAQVELSYDSRSQVYQMQVDGQEPGTGSGEPGLAWRQLQGDFIVRAEVHVNTSVSLVGWQARATLESETSYVQALRDSKGEARLEFGDGSGADAYRLPIDSPQVLQLERRGNRFIMSAAQFGQPFVVTSVSHRDLPSQLYVGLALWAPEGPEGAKVSVRNLRYIKPAPDTLVPYQEYIGSRLEVLDMTSFKRRVLHSVDHSIQAPNWSRDGKSLIYNADDGLLYRYQLESGKISRIETGFANANNNDHVLSWDGQTLGISHHAESEQGRSTIYTLPLEGSVRPTQITRPGVGHSYLHGFSPDDKALIFTADRGGQYDIYSVDIASGAETQLTNTTTLDDGSEFSPDGQFIYFNSNRTGVMQLWRMRADGSEQTQLTFDEYNDWFPHVSPDGKTLVFLSYDDPVDSADHPFYKRVYLRQIPAAGGSPEIIGYVYGGQGSLNVHSWSPDGSHIAFVSNSERLD</sequence>
<reference evidence="2" key="1">
    <citation type="submission" date="2022-05" db="EMBL/GenBank/DDBJ databases">
        <authorList>
            <person name="Sun H.-N."/>
        </authorList>
    </citation>
    <scope>NUCLEOTIDE SEQUENCE</scope>
    <source>
        <strain evidence="2">HB14</strain>
    </source>
</reference>